<protein>
    <recommendedName>
        <fullName evidence="6">Centromere/kinetochore protein zw10</fullName>
    </recommendedName>
</protein>
<evidence type="ECO:0000313" key="5">
    <source>
        <dbReference type="Proteomes" id="UP000294530"/>
    </source>
</evidence>
<dbReference type="PANTHER" id="PTHR12205">
    <property type="entry name" value="CENTROMERE/KINETOCHORE PROTEIN ZW10"/>
    <property type="match status" value="1"/>
</dbReference>
<feature type="domain" description="Centromere/kinetochore protein zw10 C-terminal" evidence="2">
    <location>
        <begin position="479"/>
        <end position="628"/>
    </location>
</feature>
<dbReference type="GO" id="GO:1990423">
    <property type="term" value="C:RZZ complex"/>
    <property type="evidence" value="ECO:0007669"/>
    <property type="project" value="TreeGrafter"/>
</dbReference>
<evidence type="ECO:0008006" key="6">
    <source>
        <dbReference type="Google" id="ProtNLM"/>
    </source>
</evidence>
<dbReference type="GeneID" id="94347946"/>
<dbReference type="PANTHER" id="PTHR12205:SF0">
    <property type="entry name" value="CENTROMERE_KINETOCHORE PROTEIN ZW10 HOMOLOG"/>
    <property type="match status" value="1"/>
</dbReference>
<dbReference type="KEGG" id="blac:94347946"/>
<dbReference type="RefSeq" id="XP_067817445.1">
    <property type="nucleotide sequence ID" value="XM_067962275.1"/>
</dbReference>
<dbReference type="InterPro" id="IPR048344">
    <property type="entry name" value="Zw10_middle"/>
</dbReference>
<feature type="domain" description="Centromere/kinetochore protein zw10 middle" evidence="1">
    <location>
        <begin position="240"/>
        <end position="423"/>
    </location>
</feature>
<proteinExistence type="predicted"/>
<dbReference type="InterPro" id="IPR046362">
    <property type="entry name" value="Zw10/DSL1_C_sf"/>
</dbReference>
<accession>A0A976FKB8</accession>
<dbReference type="Proteomes" id="UP000294530">
    <property type="component" value="Unassembled WGS sequence"/>
</dbReference>
<dbReference type="EMBL" id="SHOA02000013">
    <property type="protein sequence ID" value="TDH67946.1"/>
    <property type="molecule type" value="Genomic_DNA"/>
</dbReference>
<dbReference type="GO" id="GO:0007094">
    <property type="term" value="P:mitotic spindle assembly checkpoint signaling"/>
    <property type="evidence" value="ECO:0007669"/>
    <property type="project" value="TreeGrafter"/>
</dbReference>
<dbReference type="Gene3D" id="1.10.357.150">
    <property type="match status" value="1"/>
</dbReference>
<dbReference type="GO" id="GO:0006888">
    <property type="term" value="P:endoplasmic reticulum to Golgi vesicle-mediated transport"/>
    <property type="evidence" value="ECO:0007669"/>
    <property type="project" value="TreeGrafter"/>
</dbReference>
<evidence type="ECO:0000313" key="4">
    <source>
        <dbReference type="EMBL" id="TDH67946.1"/>
    </source>
</evidence>
<sequence>MTSLDSLTRKLEETHDEIIEVQREVIDAIRSFYGSSSSISADEAVKIAAQWDSSHTFPIDDDDSTASDLQEKMRRLNVALLDAVDHLQLNEAGEMAPEAQLLLSLTQQERLKTKIQQSKSMLTILEQLMEFDRLLGDEDDAIDHQSFLTRAEGVVEAERLLHELIQVDQIDTTLEKPSTIIRFLKLRFVSKKNCLLSDLKRYFNTTVVWRNQALKVTTSSVQNSNEHIELSDLERRKAFWKACELLKILTPRMKSIAKAILEHLIKPMLQLSRGTPKQVRHETSVTLSIVEMEEDVVGSEKGSEVQCKCVAVVNVLEFVHVELFGGDTELMKQLGEVLWTIPGNLETHVLNLLHDHMPQDPAAFDTYRNILRTSITDLENALLAISFTVCRQNNPLRNFIDELDQVHSRKRRQAILSTGRDLMMQGYQDSIKIQGALEKGSLRASSGADKKGELAHKQSSGSSTFRASFNSDDVESSCFQVPDYRVSVCAHEVVEVVHQTLVEACTSSASSAKLLFQTARDLFLLFCSIVPTLYEDDVGNDARTCMLFHNDCLYIAHHMVIIGHLYKPRYELEVLHKTNFNKDTLACIDRLPTALEHTATMVDMIFTFRELGERVLTSFTTTQAEEMLTGMSTLPPLGAIDFEYDADRVESFLKSTLYKLDRISSTWQEGLPSAVYSKVTARMLEPLVKKLVDGVLIQTNISETARARLHHLLSLLKESESLFESPSRAAKYVPSLERLSKLTSILTDPITTVRDKIHSSCLNEFSLQEVAMLVRSLFRESVEKKELLQELGVVKTDIS</sequence>
<dbReference type="Pfam" id="PF22766">
    <property type="entry name" value="ZW10_C2"/>
    <property type="match status" value="1"/>
</dbReference>
<dbReference type="AlphaFoldDB" id="A0A976FKB8"/>
<name>A0A976FKB8_BRELC</name>
<gene>
    <name evidence="4" type="ORF">CCR75_004187</name>
</gene>
<evidence type="ECO:0000259" key="1">
    <source>
        <dbReference type="Pfam" id="PF20665"/>
    </source>
</evidence>
<dbReference type="InterPro" id="IPR048343">
    <property type="entry name" value="ZW10_C"/>
</dbReference>
<organism evidence="4 5">
    <name type="scientific">Bremia lactucae</name>
    <name type="common">Lettuce downy mildew</name>
    <dbReference type="NCBI Taxonomy" id="4779"/>
    <lineage>
        <taxon>Eukaryota</taxon>
        <taxon>Sar</taxon>
        <taxon>Stramenopiles</taxon>
        <taxon>Oomycota</taxon>
        <taxon>Peronosporomycetes</taxon>
        <taxon>Peronosporales</taxon>
        <taxon>Peronosporaceae</taxon>
        <taxon>Bremia</taxon>
    </lineage>
</organism>
<dbReference type="Pfam" id="PF20666">
    <property type="entry name" value="ZW10_C"/>
    <property type="match status" value="1"/>
</dbReference>
<dbReference type="InterPro" id="IPR055148">
    <property type="entry name" value="ZW10_C_2"/>
</dbReference>
<comment type="caution">
    <text evidence="4">The sequence shown here is derived from an EMBL/GenBank/DDBJ whole genome shotgun (WGS) entry which is preliminary data.</text>
</comment>
<dbReference type="GO" id="GO:0005737">
    <property type="term" value="C:cytoplasm"/>
    <property type="evidence" value="ECO:0007669"/>
    <property type="project" value="GOC"/>
</dbReference>
<dbReference type="Pfam" id="PF20665">
    <property type="entry name" value="Zw10_middle"/>
    <property type="match status" value="1"/>
</dbReference>
<dbReference type="OrthoDB" id="534815at2759"/>
<reference evidence="4 5" key="1">
    <citation type="journal article" date="2021" name="Genome Biol.">
        <title>AFLAP: assembly-free linkage analysis pipeline using k-mers from genome sequencing data.</title>
        <authorList>
            <person name="Fletcher K."/>
            <person name="Zhang L."/>
            <person name="Gil J."/>
            <person name="Han R."/>
            <person name="Cavanaugh K."/>
            <person name="Michelmore R."/>
        </authorList>
    </citation>
    <scope>NUCLEOTIDE SEQUENCE [LARGE SCALE GENOMIC DNA]</scope>
    <source>
        <strain evidence="4 5">SF5</strain>
    </source>
</reference>
<evidence type="ECO:0000259" key="3">
    <source>
        <dbReference type="Pfam" id="PF22766"/>
    </source>
</evidence>
<feature type="domain" description="ZW10 C-terminal helical" evidence="3">
    <location>
        <begin position="653"/>
        <end position="789"/>
    </location>
</feature>
<keyword evidence="5" id="KW-1185">Reference proteome</keyword>
<evidence type="ECO:0000259" key="2">
    <source>
        <dbReference type="Pfam" id="PF20666"/>
    </source>
</evidence>